<dbReference type="InterPro" id="IPR011489">
    <property type="entry name" value="EMI_domain"/>
</dbReference>
<dbReference type="KEGG" id="obi:106875935"/>
<dbReference type="FunFam" id="2.10.25.10:FF:000010">
    <property type="entry name" value="Pro-epidermal growth factor"/>
    <property type="match status" value="1"/>
</dbReference>
<name>A0A0L8GN91_OCTBM</name>
<evidence type="ECO:0000256" key="6">
    <source>
        <dbReference type="SAM" id="Coils"/>
    </source>
</evidence>
<dbReference type="STRING" id="37653.A0A0L8GN91"/>
<keyword evidence="4 5" id="KW-1015">Disulfide bond</keyword>
<dbReference type="PROSITE" id="PS00010">
    <property type="entry name" value="ASX_HYDROXYL"/>
    <property type="match status" value="1"/>
</dbReference>
<feature type="disulfide bond" evidence="5">
    <location>
        <begin position="143"/>
        <end position="152"/>
    </location>
</feature>
<dbReference type="PANTHER" id="PTHR24050">
    <property type="entry name" value="PA14 DOMAIN-CONTAINING PROTEIN"/>
    <property type="match status" value="1"/>
</dbReference>
<keyword evidence="6" id="KW-0175">Coiled coil</keyword>
<comment type="caution">
    <text evidence="5">Lacks conserved residue(s) required for the propagation of feature annotation.</text>
</comment>
<dbReference type="Pfam" id="PF07645">
    <property type="entry name" value="EGF_CA"/>
    <property type="match status" value="1"/>
</dbReference>
<proteinExistence type="predicted"/>
<dbReference type="InterPro" id="IPR018097">
    <property type="entry name" value="EGF_Ca-bd_CS"/>
</dbReference>
<dbReference type="PROSITE" id="PS50026">
    <property type="entry name" value="EGF_3"/>
    <property type="match status" value="1"/>
</dbReference>
<dbReference type="OMA" id="QRSYLPC"/>
<dbReference type="PROSITE" id="PS51041">
    <property type="entry name" value="EMI"/>
    <property type="match status" value="1"/>
</dbReference>
<feature type="domain" description="EMI" evidence="8">
    <location>
        <begin position="39"/>
        <end position="122"/>
    </location>
</feature>
<dbReference type="InterPro" id="IPR000742">
    <property type="entry name" value="EGF"/>
</dbReference>
<dbReference type="InterPro" id="IPR052235">
    <property type="entry name" value="Nephronectin_domain"/>
</dbReference>
<dbReference type="PROSITE" id="PS01187">
    <property type="entry name" value="EGF_CA"/>
    <property type="match status" value="1"/>
</dbReference>
<sequence length="308" mass="35620">MFTPLLSSILTQRPALQFLCIVMFLTASIDAQIQFHRPGRHICQKRRVVKTPIREQEIISHPIYQRAMRPCRSSVTGYCSTLKLVQQKIVRYVTRLQTEHQVMYTCCPGWSQHSQRENTCLKPVCSNPCQNGGECGAPNKCICPKQWTDKFCQTDVNECISGQHKCQHNCVNTHGSYKCSCNDGFKLMSDGFSCTLCLTCSLEYKQMQDDYKQLSGRVVVLEREKIEVHNNVSELYQNLKQCMKQKQQERKKPAETIKEKIPVDWEPVEITDKSLKSVERMIRSMRQQIGLLEERIEECEPQEVESST</sequence>
<dbReference type="OrthoDB" id="6063061at2759"/>
<dbReference type="AlphaFoldDB" id="A0A0L8GN91"/>
<dbReference type="InterPro" id="IPR000152">
    <property type="entry name" value="EGF-type_Asp/Asn_hydroxyl_site"/>
</dbReference>
<dbReference type="SMART" id="SM00179">
    <property type="entry name" value="EGF_CA"/>
    <property type="match status" value="1"/>
</dbReference>
<evidence type="ECO:0000256" key="2">
    <source>
        <dbReference type="ARBA" id="ARBA00022729"/>
    </source>
</evidence>
<evidence type="ECO:0000256" key="1">
    <source>
        <dbReference type="ARBA" id="ARBA00022536"/>
    </source>
</evidence>
<evidence type="ECO:0008006" key="10">
    <source>
        <dbReference type="Google" id="ProtNLM"/>
    </source>
</evidence>
<dbReference type="EMBL" id="KQ421217">
    <property type="protein sequence ID" value="KOF78090.1"/>
    <property type="molecule type" value="Genomic_DNA"/>
</dbReference>
<dbReference type="Gene3D" id="2.10.25.10">
    <property type="entry name" value="Laminin"/>
    <property type="match status" value="2"/>
</dbReference>
<dbReference type="PROSITE" id="PS01186">
    <property type="entry name" value="EGF_2"/>
    <property type="match status" value="1"/>
</dbReference>
<dbReference type="PANTHER" id="PTHR24050:SF19">
    <property type="entry name" value="NEPHRONECTIN"/>
    <property type="match status" value="1"/>
</dbReference>
<feature type="coiled-coil region" evidence="6">
    <location>
        <begin position="204"/>
        <end position="295"/>
    </location>
</feature>
<protein>
    <recommendedName>
        <fullName evidence="10">Epidermal growth factor-like protein 7</fullName>
    </recommendedName>
</protein>
<gene>
    <name evidence="9" type="ORF">OCBIM_22031304mg</name>
</gene>
<dbReference type="InterPro" id="IPR001881">
    <property type="entry name" value="EGF-like_Ca-bd_dom"/>
</dbReference>
<evidence type="ECO:0000256" key="5">
    <source>
        <dbReference type="PROSITE-ProRule" id="PRU00076"/>
    </source>
</evidence>
<evidence type="ECO:0000259" key="8">
    <source>
        <dbReference type="PROSITE" id="PS51041"/>
    </source>
</evidence>
<dbReference type="InterPro" id="IPR049883">
    <property type="entry name" value="NOTCH1_EGF-like"/>
</dbReference>
<dbReference type="SUPFAM" id="SSF57196">
    <property type="entry name" value="EGF/Laminin"/>
    <property type="match status" value="1"/>
</dbReference>
<dbReference type="GO" id="GO:0005509">
    <property type="term" value="F:calcium ion binding"/>
    <property type="evidence" value="ECO:0007669"/>
    <property type="project" value="InterPro"/>
</dbReference>
<keyword evidence="3" id="KW-0677">Repeat</keyword>
<keyword evidence="1 5" id="KW-0245">EGF-like domain</keyword>
<dbReference type="SMART" id="SM00181">
    <property type="entry name" value="EGF"/>
    <property type="match status" value="2"/>
</dbReference>
<dbReference type="Pfam" id="PF07546">
    <property type="entry name" value="EMI"/>
    <property type="match status" value="1"/>
</dbReference>
<accession>A0A0L8GN91</accession>
<evidence type="ECO:0000256" key="4">
    <source>
        <dbReference type="ARBA" id="ARBA00023157"/>
    </source>
</evidence>
<keyword evidence="2" id="KW-0732">Signal</keyword>
<feature type="domain" description="EGF-like" evidence="7">
    <location>
        <begin position="121"/>
        <end position="153"/>
    </location>
</feature>
<evidence type="ECO:0000313" key="9">
    <source>
        <dbReference type="EMBL" id="KOF78090.1"/>
    </source>
</evidence>
<evidence type="ECO:0000259" key="7">
    <source>
        <dbReference type="PROSITE" id="PS50026"/>
    </source>
</evidence>
<organism evidence="9">
    <name type="scientific">Octopus bimaculoides</name>
    <name type="common">California two-spotted octopus</name>
    <dbReference type="NCBI Taxonomy" id="37653"/>
    <lineage>
        <taxon>Eukaryota</taxon>
        <taxon>Metazoa</taxon>
        <taxon>Spiralia</taxon>
        <taxon>Lophotrochozoa</taxon>
        <taxon>Mollusca</taxon>
        <taxon>Cephalopoda</taxon>
        <taxon>Coleoidea</taxon>
        <taxon>Octopodiformes</taxon>
        <taxon>Octopoda</taxon>
        <taxon>Incirrata</taxon>
        <taxon>Octopodidae</taxon>
        <taxon>Octopus</taxon>
    </lineage>
</organism>
<reference evidence="9" key="1">
    <citation type="submission" date="2015-07" db="EMBL/GenBank/DDBJ databases">
        <title>MeaNS - Measles Nucleotide Surveillance Program.</title>
        <authorList>
            <person name="Tran T."/>
            <person name="Druce J."/>
        </authorList>
    </citation>
    <scope>NUCLEOTIDE SEQUENCE</scope>
    <source>
        <strain evidence="9">UCB-OBI-ISO-001</strain>
        <tissue evidence="9">Gonad</tissue>
    </source>
</reference>
<feature type="disulfide bond" evidence="5">
    <location>
        <begin position="125"/>
        <end position="135"/>
    </location>
</feature>
<evidence type="ECO:0000256" key="3">
    <source>
        <dbReference type="ARBA" id="ARBA00022737"/>
    </source>
</evidence>